<accession>A0ABU3IB45</accession>
<sequence>MKKFSIYDTHSGRQARNLFETSLSEAVRPWFQDMTNHRVLQAIDELAEPAKRGQAAAFLGLLLEPVA</sequence>
<dbReference type="RefSeq" id="WP_102215843.1">
    <property type="nucleotide sequence ID" value="NZ_CP126963.1"/>
</dbReference>
<protein>
    <submittedName>
        <fullName evidence="1">Uncharacterized protein</fullName>
    </submittedName>
</protein>
<keyword evidence="2" id="KW-1185">Reference proteome</keyword>
<name>A0ABU3IB45_9ACTO</name>
<evidence type="ECO:0000313" key="1">
    <source>
        <dbReference type="EMBL" id="MDT3767595.1"/>
    </source>
</evidence>
<organism evidence="1 2">
    <name type="scientific">Gleimia hominis</name>
    <dbReference type="NCBI Taxonomy" id="595468"/>
    <lineage>
        <taxon>Bacteria</taxon>
        <taxon>Bacillati</taxon>
        <taxon>Actinomycetota</taxon>
        <taxon>Actinomycetes</taxon>
        <taxon>Actinomycetales</taxon>
        <taxon>Actinomycetaceae</taxon>
        <taxon>Gleimia</taxon>
    </lineage>
</organism>
<gene>
    <name evidence="1" type="ORF">QS713_05900</name>
</gene>
<proteinExistence type="predicted"/>
<dbReference type="EMBL" id="JASXSX010000001">
    <property type="protein sequence ID" value="MDT3767595.1"/>
    <property type="molecule type" value="Genomic_DNA"/>
</dbReference>
<reference evidence="1 2" key="1">
    <citation type="submission" date="2023-06" db="EMBL/GenBank/DDBJ databases">
        <title>Draft genome sequence of Gleimia hominis type strain CCUG 57540T.</title>
        <authorList>
            <person name="Salva-Serra F."/>
            <person name="Cardew S."/>
            <person name="Jensie Markopoulos S."/>
            <person name="Ohlen M."/>
            <person name="Inganas E."/>
            <person name="Svensson-Stadler L."/>
            <person name="Moore E.R.B."/>
        </authorList>
    </citation>
    <scope>NUCLEOTIDE SEQUENCE [LARGE SCALE GENOMIC DNA]</scope>
    <source>
        <strain evidence="1 2">CCUG 57540</strain>
    </source>
</reference>
<comment type="caution">
    <text evidence="1">The sequence shown here is derived from an EMBL/GenBank/DDBJ whole genome shotgun (WGS) entry which is preliminary data.</text>
</comment>
<evidence type="ECO:0000313" key="2">
    <source>
        <dbReference type="Proteomes" id="UP001247542"/>
    </source>
</evidence>
<dbReference type="Proteomes" id="UP001247542">
    <property type="component" value="Unassembled WGS sequence"/>
</dbReference>